<dbReference type="InterPro" id="IPR038207">
    <property type="entry name" value="DIX_dom_sf"/>
</dbReference>
<evidence type="ECO:0000313" key="7">
    <source>
        <dbReference type="EMBL" id="CAF3624010.1"/>
    </source>
</evidence>
<dbReference type="InterPro" id="IPR036305">
    <property type="entry name" value="RGS_sf"/>
</dbReference>
<dbReference type="PANTHER" id="PTHR46102">
    <property type="entry name" value="AXIN"/>
    <property type="match status" value="1"/>
</dbReference>
<dbReference type="InterPro" id="IPR016137">
    <property type="entry name" value="RGS"/>
</dbReference>
<evidence type="ECO:0000259" key="5">
    <source>
        <dbReference type="PROSITE" id="PS50132"/>
    </source>
</evidence>
<dbReference type="PROSITE" id="PS50132">
    <property type="entry name" value="RGS"/>
    <property type="match status" value="1"/>
</dbReference>
<dbReference type="GO" id="GO:0048468">
    <property type="term" value="P:cell development"/>
    <property type="evidence" value="ECO:0007669"/>
    <property type="project" value="TreeGrafter"/>
</dbReference>
<evidence type="ECO:0000256" key="1">
    <source>
        <dbReference type="ARBA" id="ARBA00004496"/>
    </source>
</evidence>
<dbReference type="GO" id="GO:0019901">
    <property type="term" value="F:protein kinase binding"/>
    <property type="evidence" value="ECO:0007669"/>
    <property type="project" value="TreeGrafter"/>
</dbReference>
<dbReference type="SUPFAM" id="SSF48097">
    <property type="entry name" value="Regulator of G-protein signaling, RGS"/>
    <property type="match status" value="1"/>
</dbReference>
<dbReference type="AlphaFoldDB" id="A0A818PIL1"/>
<dbReference type="GO" id="GO:0060090">
    <property type="term" value="F:molecular adaptor activity"/>
    <property type="evidence" value="ECO:0007669"/>
    <property type="project" value="TreeGrafter"/>
</dbReference>
<evidence type="ECO:0000313" key="8">
    <source>
        <dbReference type="Proteomes" id="UP000663868"/>
    </source>
</evidence>
<dbReference type="Gene3D" id="1.10.196.10">
    <property type="match status" value="1"/>
</dbReference>
<dbReference type="Gene3D" id="1.10.167.10">
    <property type="entry name" value="Regulator of G-protein Signalling 4, domain 2"/>
    <property type="match status" value="1"/>
</dbReference>
<dbReference type="Proteomes" id="UP000663868">
    <property type="component" value="Unassembled WGS sequence"/>
</dbReference>
<name>A0A818PIL1_9BILA</name>
<dbReference type="GO" id="GO:0008013">
    <property type="term" value="F:beta-catenin binding"/>
    <property type="evidence" value="ECO:0007669"/>
    <property type="project" value="TreeGrafter"/>
</dbReference>
<feature type="domain" description="DIX" evidence="6">
    <location>
        <begin position="304"/>
        <end position="391"/>
    </location>
</feature>
<evidence type="ECO:0000256" key="4">
    <source>
        <dbReference type="PROSITE-ProRule" id="PRU00069"/>
    </source>
</evidence>
<dbReference type="SUPFAM" id="SSF54236">
    <property type="entry name" value="Ubiquitin-like"/>
    <property type="match status" value="1"/>
</dbReference>
<dbReference type="InterPro" id="IPR001158">
    <property type="entry name" value="DIX"/>
</dbReference>
<dbReference type="GO" id="GO:0005737">
    <property type="term" value="C:cytoplasm"/>
    <property type="evidence" value="ECO:0007669"/>
    <property type="project" value="UniProtKB-SubCell"/>
</dbReference>
<dbReference type="InterPro" id="IPR024066">
    <property type="entry name" value="RGS_subdom1/3"/>
</dbReference>
<dbReference type="GO" id="GO:0032436">
    <property type="term" value="P:positive regulation of proteasomal ubiquitin-dependent protein catabolic process"/>
    <property type="evidence" value="ECO:0007669"/>
    <property type="project" value="TreeGrafter"/>
</dbReference>
<keyword evidence="3 4" id="KW-0879">Wnt signaling pathway</keyword>
<comment type="subcellular location">
    <subcellularLocation>
        <location evidence="1">Cytoplasm</location>
    </subcellularLocation>
</comment>
<organism evidence="7 8">
    <name type="scientific">Adineta steineri</name>
    <dbReference type="NCBI Taxonomy" id="433720"/>
    <lineage>
        <taxon>Eukaryota</taxon>
        <taxon>Metazoa</taxon>
        <taxon>Spiralia</taxon>
        <taxon>Gnathifera</taxon>
        <taxon>Rotifera</taxon>
        <taxon>Eurotatoria</taxon>
        <taxon>Bdelloidea</taxon>
        <taxon>Adinetida</taxon>
        <taxon>Adinetidae</taxon>
        <taxon>Adineta</taxon>
    </lineage>
</organism>
<proteinExistence type="predicted"/>
<dbReference type="PANTHER" id="PTHR46102:SF2">
    <property type="entry name" value="AXIN"/>
    <property type="match status" value="1"/>
</dbReference>
<dbReference type="GO" id="GO:0031625">
    <property type="term" value="F:ubiquitin protein ligase binding"/>
    <property type="evidence" value="ECO:0007669"/>
    <property type="project" value="TreeGrafter"/>
</dbReference>
<dbReference type="GO" id="GO:0016055">
    <property type="term" value="P:Wnt signaling pathway"/>
    <property type="evidence" value="ECO:0007669"/>
    <property type="project" value="UniProtKB-KW"/>
</dbReference>
<dbReference type="Pfam" id="PF00615">
    <property type="entry name" value="RGS"/>
    <property type="match status" value="1"/>
</dbReference>
<evidence type="ECO:0000259" key="6">
    <source>
        <dbReference type="PROSITE" id="PS50841"/>
    </source>
</evidence>
<dbReference type="InterPro" id="IPR044926">
    <property type="entry name" value="RGS_subdomain_2"/>
</dbReference>
<evidence type="ECO:0008006" key="9">
    <source>
        <dbReference type="Google" id="ProtNLM"/>
    </source>
</evidence>
<dbReference type="Pfam" id="PF00778">
    <property type="entry name" value="DIX"/>
    <property type="match status" value="1"/>
</dbReference>
<reference evidence="7" key="1">
    <citation type="submission" date="2021-02" db="EMBL/GenBank/DDBJ databases">
        <authorList>
            <person name="Nowell W R."/>
        </authorList>
    </citation>
    <scope>NUCLEOTIDE SEQUENCE</scope>
</reference>
<evidence type="ECO:0000256" key="3">
    <source>
        <dbReference type="ARBA" id="ARBA00022687"/>
    </source>
</evidence>
<dbReference type="GO" id="GO:0005634">
    <property type="term" value="C:nucleus"/>
    <property type="evidence" value="ECO:0007669"/>
    <property type="project" value="TreeGrafter"/>
</dbReference>
<accession>A0A818PIL1</accession>
<comment type="caution">
    <text evidence="7">The sequence shown here is derived from an EMBL/GenBank/DDBJ whole genome shotgun (WGS) entry which is preliminary data.</text>
</comment>
<sequence length="391" mass="46521">MTNKRPYDDELNIFASSMDLRKQFLSYLNQSESCELFYNYMKCEHLAYVLEFYLACDGLKKLLDDKNTQRTIIELIYKHYLSNGKCLSSSSKKFSLTNDLLFSIKQRLIKHEYHIKFYEQAQEYVLKYMLQMCYPKFLIEQQNVQEIKRQALSLSRFNPMYRRSISTRKQEIFDKLKQQSNNSLEPSTLVVNNDIELNNSKQSRSIKKNPYDLAQRNPTAFFEEIKNRLLAYQIGNRNLKNEIIDDDDPFAILDLQIAKTIDDADNCLFQSSITYRNNFTRYDSGVGTDSSEKNYEIFSSEKQHSFIDVIWYPSLDSNNALLSTIPHIYNQLTFKEFRHLFNKQTSYRYFFKTICSPDINKEQYVFRELTMDDELIPFYNGKIFVQLDRLC</sequence>
<dbReference type="GO" id="GO:0090090">
    <property type="term" value="P:negative regulation of canonical Wnt signaling pathway"/>
    <property type="evidence" value="ECO:0007669"/>
    <property type="project" value="InterPro"/>
</dbReference>
<dbReference type="InterPro" id="IPR043581">
    <property type="entry name" value="Axin-like"/>
</dbReference>
<protein>
    <recommendedName>
        <fullName evidence="9">RGS domain-containing protein</fullName>
    </recommendedName>
</protein>
<evidence type="ECO:0000256" key="2">
    <source>
        <dbReference type="ARBA" id="ARBA00022490"/>
    </source>
</evidence>
<dbReference type="PROSITE" id="PS50841">
    <property type="entry name" value="DIX"/>
    <property type="match status" value="1"/>
</dbReference>
<dbReference type="EMBL" id="CAJOBB010000242">
    <property type="protein sequence ID" value="CAF3624010.1"/>
    <property type="molecule type" value="Genomic_DNA"/>
</dbReference>
<feature type="domain" description="RGS" evidence="5">
    <location>
        <begin position="23"/>
        <end position="138"/>
    </location>
</feature>
<dbReference type="GO" id="GO:0030877">
    <property type="term" value="C:beta-catenin destruction complex"/>
    <property type="evidence" value="ECO:0007669"/>
    <property type="project" value="TreeGrafter"/>
</dbReference>
<dbReference type="InterPro" id="IPR029071">
    <property type="entry name" value="Ubiquitin-like_domsf"/>
</dbReference>
<keyword evidence="2" id="KW-0963">Cytoplasm</keyword>
<dbReference type="GO" id="GO:0005886">
    <property type="term" value="C:plasma membrane"/>
    <property type="evidence" value="ECO:0007669"/>
    <property type="project" value="TreeGrafter"/>
</dbReference>
<dbReference type="Gene3D" id="2.40.240.130">
    <property type="match status" value="1"/>
</dbReference>
<gene>
    <name evidence="7" type="ORF">KXQ929_LOCUS6309</name>
</gene>